<dbReference type="EMBL" id="JAVDXV010000002">
    <property type="protein sequence ID" value="MDR7331992.1"/>
    <property type="molecule type" value="Genomic_DNA"/>
</dbReference>
<comment type="caution">
    <text evidence="2">The sequence shown here is derived from an EMBL/GenBank/DDBJ whole genome shotgun (WGS) entry which is preliminary data.</text>
</comment>
<accession>A0ABU2A677</accession>
<proteinExistence type="predicted"/>
<feature type="region of interest" description="Disordered" evidence="1">
    <location>
        <begin position="1"/>
        <end position="25"/>
    </location>
</feature>
<name>A0ABU2A677_9BURK</name>
<dbReference type="RefSeq" id="WP_310325934.1">
    <property type="nucleotide sequence ID" value="NZ_JAVDXV010000002.1"/>
</dbReference>
<protein>
    <submittedName>
        <fullName evidence="2">Uncharacterized protein</fullName>
    </submittedName>
</protein>
<evidence type="ECO:0000256" key="1">
    <source>
        <dbReference type="SAM" id="MobiDB-lite"/>
    </source>
</evidence>
<dbReference type="Proteomes" id="UP001180825">
    <property type="component" value="Unassembled WGS sequence"/>
</dbReference>
<organism evidence="2 3">
    <name type="scientific">Roseateles asaccharophilus</name>
    <dbReference type="NCBI Taxonomy" id="582607"/>
    <lineage>
        <taxon>Bacteria</taxon>
        <taxon>Pseudomonadati</taxon>
        <taxon>Pseudomonadota</taxon>
        <taxon>Betaproteobacteria</taxon>
        <taxon>Burkholderiales</taxon>
        <taxon>Sphaerotilaceae</taxon>
        <taxon>Roseateles</taxon>
    </lineage>
</organism>
<gene>
    <name evidence="2" type="ORF">J2X21_001118</name>
</gene>
<evidence type="ECO:0000313" key="3">
    <source>
        <dbReference type="Proteomes" id="UP001180825"/>
    </source>
</evidence>
<keyword evidence="3" id="KW-1185">Reference proteome</keyword>
<reference evidence="2 3" key="1">
    <citation type="submission" date="2023-07" db="EMBL/GenBank/DDBJ databases">
        <title>Sorghum-associated microbial communities from plants grown in Nebraska, USA.</title>
        <authorList>
            <person name="Schachtman D."/>
        </authorList>
    </citation>
    <scope>NUCLEOTIDE SEQUENCE [LARGE SCALE GENOMIC DNA]</scope>
    <source>
        <strain evidence="2 3">BE316</strain>
    </source>
</reference>
<evidence type="ECO:0000313" key="2">
    <source>
        <dbReference type="EMBL" id="MDR7331992.1"/>
    </source>
</evidence>
<sequence>MSGGPSDIAARWNRGDTIGSFTSEERQRLREDMRAQMDGLAPKSPDRARFATDLRQLYEVDFPETGE</sequence>